<feature type="compositionally biased region" description="Basic residues" evidence="1">
    <location>
        <begin position="15"/>
        <end position="26"/>
    </location>
</feature>
<comment type="caution">
    <text evidence="2">The sequence shown here is derived from an EMBL/GenBank/DDBJ whole genome shotgun (WGS) entry which is preliminary data.</text>
</comment>
<proteinExistence type="predicted"/>
<feature type="region of interest" description="Disordered" evidence="1">
    <location>
        <begin position="232"/>
        <end position="260"/>
    </location>
</feature>
<dbReference type="EMBL" id="JAUTXT010000056">
    <property type="protein sequence ID" value="KAK3670431.1"/>
    <property type="molecule type" value="Genomic_DNA"/>
</dbReference>
<evidence type="ECO:0000256" key="1">
    <source>
        <dbReference type="SAM" id="MobiDB-lite"/>
    </source>
</evidence>
<protein>
    <submittedName>
        <fullName evidence="2">Uncharacterized protein</fullName>
    </submittedName>
</protein>
<feature type="region of interest" description="Disordered" evidence="1">
    <location>
        <begin position="161"/>
        <end position="189"/>
    </location>
</feature>
<feature type="region of interest" description="Disordered" evidence="1">
    <location>
        <begin position="1"/>
        <end position="63"/>
    </location>
</feature>
<name>A0AAE0WFB1_9PEZI</name>
<evidence type="ECO:0000313" key="3">
    <source>
        <dbReference type="Proteomes" id="UP001274830"/>
    </source>
</evidence>
<dbReference type="Proteomes" id="UP001274830">
    <property type="component" value="Unassembled WGS sequence"/>
</dbReference>
<dbReference type="AlphaFoldDB" id="A0AAE0WFB1"/>
<accession>A0AAE0WFB1</accession>
<feature type="compositionally biased region" description="Acidic residues" evidence="1">
    <location>
        <begin position="172"/>
        <end position="182"/>
    </location>
</feature>
<feature type="compositionally biased region" description="Basic and acidic residues" evidence="1">
    <location>
        <begin position="161"/>
        <end position="171"/>
    </location>
</feature>
<evidence type="ECO:0000313" key="2">
    <source>
        <dbReference type="EMBL" id="KAK3670431.1"/>
    </source>
</evidence>
<keyword evidence="3" id="KW-1185">Reference proteome</keyword>
<gene>
    <name evidence="2" type="ORF">LTR78_009671</name>
</gene>
<sequence length="260" mass="28235">MSKLLTSINDSNMVKPKKSNKKKKSNKSNNSNLPDSIDTLNHQQVPLTPNPHTPPVISNNTKPVEATNDGCTLAARAKNFVETMEACIGDKVEIANRVLDNTHLINGSISLLKECLERETQVEIWMLESTMRLALKAFCAVQDRELEVELGAAKSKIVDGEEGRVDHQEEGDVHEEEEEADVEGGNAGGVAETKVHLRSAGLRGLDIDDNTFDTMRKHCGTSGPGTMLIYMPGSEPGDGGGGEADQDDKDWTGEVLEVVE</sequence>
<organism evidence="2 3">
    <name type="scientific">Recurvomyces mirabilis</name>
    <dbReference type="NCBI Taxonomy" id="574656"/>
    <lineage>
        <taxon>Eukaryota</taxon>
        <taxon>Fungi</taxon>
        <taxon>Dikarya</taxon>
        <taxon>Ascomycota</taxon>
        <taxon>Pezizomycotina</taxon>
        <taxon>Dothideomycetes</taxon>
        <taxon>Dothideomycetidae</taxon>
        <taxon>Mycosphaerellales</taxon>
        <taxon>Teratosphaeriaceae</taxon>
        <taxon>Recurvomyces</taxon>
    </lineage>
</organism>
<feature type="compositionally biased region" description="Polar residues" evidence="1">
    <location>
        <begin position="1"/>
        <end position="12"/>
    </location>
</feature>
<reference evidence="2" key="1">
    <citation type="submission" date="2023-07" db="EMBL/GenBank/DDBJ databases">
        <title>Black Yeasts Isolated from many extreme environments.</title>
        <authorList>
            <person name="Coleine C."/>
            <person name="Stajich J.E."/>
            <person name="Selbmann L."/>
        </authorList>
    </citation>
    <scope>NUCLEOTIDE SEQUENCE</scope>
    <source>
        <strain evidence="2">CCFEE 5485</strain>
    </source>
</reference>
<feature type="compositionally biased region" description="Polar residues" evidence="1">
    <location>
        <begin position="38"/>
        <end position="47"/>
    </location>
</feature>